<proteinExistence type="predicted"/>
<accession>A0A512DA19</accession>
<organism evidence="1 2">
    <name type="scientific">Cellulomonas aerilata</name>
    <dbReference type="NCBI Taxonomy" id="515326"/>
    <lineage>
        <taxon>Bacteria</taxon>
        <taxon>Bacillati</taxon>
        <taxon>Actinomycetota</taxon>
        <taxon>Actinomycetes</taxon>
        <taxon>Micrococcales</taxon>
        <taxon>Cellulomonadaceae</taxon>
        <taxon>Cellulomonas</taxon>
    </lineage>
</organism>
<sequence length="416" mass="45228">MVVSPVTGDRAADGQLDLPRVPWEGGPAYYARFAGLNERWQDPAFFPVMYWGAYVNETDKAWNNAAKGINVYGEVYAPVPGWDENARAAGIDQIGHVLPDEADMWAGYGHARWTGRWGFQDGICEAPGVGCSPDLFRQLEAERPADGLMRYYNGGKGMMMWMPPEVAATFVDGESWPVGVATTSLYFYSDWNLHGGDPAWPGEATTFLGVPRDQVRRAANYGEAAMTRLRELDARDGERTPLGVLVELGQQSGSVPGDFGHASMTPEQIEGAVWSSLIHEARLVGYFSHAFGTQPTSDALNHPAGDPHYDAVKAKVTQVNARVAALAPVLNTQSYEWDFGPGVSTMLKVHAGSAYVFAQQARAAHTSGTYSFTLPPGVTGTTVEVVGERRTLPVVGGRFSDTFAAEHSTHIYRVHL</sequence>
<name>A0A512DA19_9CELL</name>
<gene>
    <name evidence="1" type="ORF">CAE01nite_10530</name>
</gene>
<dbReference type="AlphaFoldDB" id="A0A512DA19"/>
<evidence type="ECO:0000313" key="1">
    <source>
        <dbReference type="EMBL" id="GEO33328.1"/>
    </source>
</evidence>
<dbReference type="Proteomes" id="UP000321181">
    <property type="component" value="Unassembled WGS sequence"/>
</dbReference>
<reference evidence="1 2" key="1">
    <citation type="submission" date="2019-07" db="EMBL/GenBank/DDBJ databases">
        <title>Whole genome shotgun sequence of Cellulomonas aerilata NBRC 106308.</title>
        <authorList>
            <person name="Hosoyama A."/>
            <person name="Uohara A."/>
            <person name="Ohji S."/>
            <person name="Ichikawa N."/>
        </authorList>
    </citation>
    <scope>NUCLEOTIDE SEQUENCE [LARGE SCALE GENOMIC DNA]</scope>
    <source>
        <strain evidence="1 2">NBRC 106308</strain>
    </source>
</reference>
<dbReference type="EMBL" id="BJYY01000007">
    <property type="protein sequence ID" value="GEO33328.1"/>
    <property type="molecule type" value="Genomic_DNA"/>
</dbReference>
<keyword evidence="2" id="KW-1185">Reference proteome</keyword>
<evidence type="ECO:0000313" key="2">
    <source>
        <dbReference type="Proteomes" id="UP000321181"/>
    </source>
</evidence>
<comment type="caution">
    <text evidence="1">The sequence shown here is derived from an EMBL/GenBank/DDBJ whole genome shotgun (WGS) entry which is preliminary data.</text>
</comment>
<protein>
    <submittedName>
        <fullName evidence="1">Uncharacterized protein</fullName>
    </submittedName>
</protein>